<dbReference type="PANTHER" id="PTHR47331">
    <property type="entry name" value="PHD-TYPE DOMAIN-CONTAINING PROTEIN"/>
    <property type="match status" value="1"/>
</dbReference>
<dbReference type="EMBL" id="JAPWTK010000129">
    <property type="protein sequence ID" value="KAJ8948839.1"/>
    <property type="molecule type" value="Genomic_DNA"/>
</dbReference>
<gene>
    <name evidence="2" type="ORF">NQ318_013491</name>
</gene>
<name>A0AAV8YCT1_9CUCU</name>
<dbReference type="Proteomes" id="UP001162162">
    <property type="component" value="Unassembled WGS sequence"/>
</dbReference>
<dbReference type="AlphaFoldDB" id="A0AAV8YCT1"/>
<sequence>MIQDYWKRWRLEYLTSLQARQRWITPATPIKCGTIVLLELPNSPPLRWPLGIIIETFPGKDGQVRVVSVKTKSGTYKRPVVKSLLNPNAAIFLANLVVITPSADITRAYVSTFPSFHRRFSWIDRFSYFAIFSRSVF</sequence>
<dbReference type="InterPro" id="IPR040676">
    <property type="entry name" value="DUF5641"/>
</dbReference>
<accession>A0AAV8YCT1</accession>
<proteinExistence type="predicted"/>
<dbReference type="PANTHER" id="PTHR47331:SF6">
    <property type="entry name" value="DOUBLECORTIN DOMAIN-CONTAINING PROTEIN"/>
    <property type="match status" value="1"/>
</dbReference>
<feature type="domain" description="DUF5641" evidence="1">
    <location>
        <begin position="1"/>
        <end position="82"/>
    </location>
</feature>
<evidence type="ECO:0000259" key="1">
    <source>
        <dbReference type="Pfam" id="PF18701"/>
    </source>
</evidence>
<evidence type="ECO:0000313" key="3">
    <source>
        <dbReference type="Proteomes" id="UP001162162"/>
    </source>
</evidence>
<reference evidence="2" key="1">
    <citation type="journal article" date="2023" name="Insect Mol. Biol.">
        <title>Genome sequencing provides insights into the evolution of gene families encoding plant cell wall-degrading enzymes in longhorned beetles.</title>
        <authorList>
            <person name="Shin N.R."/>
            <person name="Okamura Y."/>
            <person name="Kirsch R."/>
            <person name="Pauchet Y."/>
        </authorList>
    </citation>
    <scope>NUCLEOTIDE SEQUENCE</scope>
    <source>
        <strain evidence="2">AMC_N1</strain>
    </source>
</reference>
<evidence type="ECO:0000313" key="2">
    <source>
        <dbReference type="EMBL" id="KAJ8948839.1"/>
    </source>
</evidence>
<organism evidence="2 3">
    <name type="scientific">Aromia moschata</name>
    <dbReference type="NCBI Taxonomy" id="1265417"/>
    <lineage>
        <taxon>Eukaryota</taxon>
        <taxon>Metazoa</taxon>
        <taxon>Ecdysozoa</taxon>
        <taxon>Arthropoda</taxon>
        <taxon>Hexapoda</taxon>
        <taxon>Insecta</taxon>
        <taxon>Pterygota</taxon>
        <taxon>Neoptera</taxon>
        <taxon>Endopterygota</taxon>
        <taxon>Coleoptera</taxon>
        <taxon>Polyphaga</taxon>
        <taxon>Cucujiformia</taxon>
        <taxon>Chrysomeloidea</taxon>
        <taxon>Cerambycidae</taxon>
        <taxon>Cerambycinae</taxon>
        <taxon>Callichromatini</taxon>
        <taxon>Aromia</taxon>
    </lineage>
</organism>
<protein>
    <recommendedName>
        <fullName evidence="1">DUF5641 domain-containing protein</fullName>
    </recommendedName>
</protein>
<comment type="caution">
    <text evidence="2">The sequence shown here is derived from an EMBL/GenBank/DDBJ whole genome shotgun (WGS) entry which is preliminary data.</text>
</comment>
<dbReference type="Pfam" id="PF18701">
    <property type="entry name" value="DUF5641"/>
    <property type="match status" value="1"/>
</dbReference>
<keyword evidence="3" id="KW-1185">Reference proteome</keyword>